<organism evidence="1 2">
    <name type="scientific">Brassica cretica</name>
    <name type="common">Mustard</name>
    <dbReference type="NCBI Taxonomy" id="69181"/>
    <lineage>
        <taxon>Eukaryota</taxon>
        <taxon>Viridiplantae</taxon>
        <taxon>Streptophyta</taxon>
        <taxon>Embryophyta</taxon>
        <taxon>Tracheophyta</taxon>
        <taxon>Spermatophyta</taxon>
        <taxon>Magnoliopsida</taxon>
        <taxon>eudicotyledons</taxon>
        <taxon>Gunneridae</taxon>
        <taxon>Pentapetalae</taxon>
        <taxon>rosids</taxon>
        <taxon>malvids</taxon>
        <taxon>Brassicales</taxon>
        <taxon>Brassicaceae</taxon>
        <taxon>Brassiceae</taxon>
        <taxon>Brassica</taxon>
    </lineage>
</organism>
<proteinExistence type="predicted"/>
<evidence type="ECO:0000313" key="2">
    <source>
        <dbReference type="Proteomes" id="UP000712600"/>
    </source>
</evidence>
<dbReference type="EMBL" id="QGKX02002183">
    <property type="protein sequence ID" value="KAF3490367.1"/>
    <property type="molecule type" value="Genomic_DNA"/>
</dbReference>
<sequence>MEEIDQLVEGIYRALETTEERLDSRCDDIYFPMDLTICALTSNIEAIQGELVEI</sequence>
<dbReference type="Proteomes" id="UP000712600">
    <property type="component" value="Unassembled WGS sequence"/>
</dbReference>
<evidence type="ECO:0000313" key="1">
    <source>
        <dbReference type="EMBL" id="KAF3490367.1"/>
    </source>
</evidence>
<accession>A0A8S9NA57</accession>
<protein>
    <submittedName>
        <fullName evidence="1">Uncharacterized protein</fullName>
    </submittedName>
</protein>
<comment type="caution">
    <text evidence="1">The sequence shown here is derived from an EMBL/GenBank/DDBJ whole genome shotgun (WGS) entry which is preliminary data.</text>
</comment>
<gene>
    <name evidence="1" type="ORF">F2Q69_00053639</name>
</gene>
<name>A0A8S9NA57_BRACR</name>
<reference evidence="1" key="1">
    <citation type="submission" date="2019-12" db="EMBL/GenBank/DDBJ databases">
        <title>Genome sequencing and annotation of Brassica cretica.</title>
        <authorList>
            <person name="Studholme D.J."/>
            <person name="Sarris P."/>
        </authorList>
    </citation>
    <scope>NUCLEOTIDE SEQUENCE</scope>
    <source>
        <strain evidence="1">PFS-109/04</strain>
        <tissue evidence="1">Leaf</tissue>
    </source>
</reference>
<dbReference type="AlphaFoldDB" id="A0A8S9NA57"/>